<dbReference type="InterPro" id="IPR050194">
    <property type="entry name" value="Glycosyltransferase_grp1"/>
</dbReference>
<name>A0A3M8QUS6_9PROT</name>
<keyword evidence="3" id="KW-0808">Transferase</keyword>
<evidence type="ECO:0000313" key="3">
    <source>
        <dbReference type="EMBL" id="RNF58260.1"/>
    </source>
</evidence>
<organism evidence="3">
    <name type="scientific">Acidithiobacillus sulfuriphilus</name>
    <dbReference type="NCBI Taxonomy" id="1867749"/>
    <lineage>
        <taxon>Bacteria</taxon>
        <taxon>Pseudomonadati</taxon>
        <taxon>Pseudomonadota</taxon>
        <taxon>Acidithiobacillia</taxon>
        <taxon>Acidithiobacillales</taxon>
        <taxon>Acidithiobacillaceae</taxon>
        <taxon>Acidithiobacillus</taxon>
    </lineage>
</organism>
<evidence type="ECO:0000259" key="1">
    <source>
        <dbReference type="Pfam" id="PF00534"/>
    </source>
</evidence>
<dbReference type="SUPFAM" id="SSF53756">
    <property type="entry name" value="UDP-Glycosyltransferase/glycogen phosphorylase"/>
    <property type="match status" value="1"/>
</dbReference>
<dbReference type="EMBL" id="RIZI01000191">
    <property type="protein sequence ID" value="RNF58260.1"/>
    <property type="molecule type" value="Genomic_DNA"/>
</dbReference>
<gene>
    <name evidence="3" type="ORF">EC580_13025</name>
</gene>
<dbReference type="OrthoDB" id="9802525at2"/>
<dbReference type="PANTHER" id="PTHR45947">
    <property type="entry name" value="SULFOQUINOVOSYL TRANSFERASE SQD2"/>
    <property type="match status" value="1"/>
</dbReference>
<dbReference type="InterPro" id="IPR028098">
    <property type="entry name" value="Glyco_trans_4-like_N"/>
</dbReference>
<dbReference type="PANTHER" id="PTHR45947:SF3">
    <property type="entry name" value="SULFOQUINOVOSYL TRANSFERASE SQD2"/>
    <property type="match status" value="1"/>
</dbReference>
<reference evidence="3" key="1">
    <citation type="submission" date="2018-10" db="EMBL/GenBank/DDBJ databases">
        <title>Acidithiobacillus sulfuriphilus sp. nov.: an extremely acidophilic sulfur-oxidizing chemolithotroph isolated from a neutral pH environment.</title>
        <authorList>
            <person name="Falagan C."/>
            <person name="Moya-Beltran A."/>
            <person name="Quatrini R."/>
            <person name="Johnson D.B."/>
        </authorList>
    </citation>
    <scope>NUCLEOTIDE SEQUENCE [LARGE SCALE GENOMIC DNA]</scope>
    <source>
        <strain evidence="3">CJ-2</strain>
    </source>
</reference>
<dbReference type="AlphaFoldDB" id="A0A3M8QUS6"/>
<dbReference type="InterPro" id="IPR001296">
    <property type="entry name" value="Glyco_trans_1"/>
</dbReference>
<accession>A0A3M8QUS6</accession>
<dbReference type="GO" id="GO:0016757">
    <property type="term" value="F:glycosyltransferase activity"/>
    <property type="evidence" value="ECO:0007669"/>
    <property type="project" value="InterPro"/>
</dbReference>
<comment type="caution">
    <text evidence="3">The sequence shown here is derived from an EMBL/GenBank/DDBJ whole genome shotgun (WGS) entry which is preliminary data.</text>
</comment>
<evidence type="ECO:0000259" key="2">
    <source>
        <dbReference type="Pfam" id="PF13439"/>
    </source>
</evidence>
<dbReference type="Pfam" id="PF00534">
    <property type="entry name" value="Glycos_transf_1"/>
    <property type="match status" value="1"/>
</dbReference>
<protein>
    <submittedName>
        <fullName evidence="3">Glycosyltransferase family 4 protein</fullName>
    </submittedName>
</protein>
<dbReference type="Gene3D" id="3.40.50.2000">
    <property type="entry name" value="Glycogen Phosphorylase B"/>
    <property type="match status" value="2"/>
</dbReference>
<feature type="domain" description="Glycosyl transferase family 1" evidence="1">
    <location>
        <begin position="195"/>
        <end position="359"/>
    </location>
</feature>
<proteinExistence type="predicted"/>
<feature type="domain" description="Glycosyltransferase subfamily 4-like N-terminal" evidence="2">
    <location>
        <begin position="14"/>
        <end position="182"/>
    </location>
</feature>
<sequence>MRILMISDTYFPRVSGVASSIRSFRTGLARLGHEVDLLIPAYGPREMLDTGILQATAWRVFFYPEERLMTPLGLMRLHRRLRQRRYDLVHIQTPFVAHSYGTYLAHRLRIPAVLSYHTYFEAYMGHYYPWIPAPLRRGLIHRISRRQCHAVAGVIVPSGAMAEILWSYGVNTPLQVIPTGIEAAPFASGDGAAFRANLSIGPERRVLLYAGRIAPEKNIPLLLDVVERLRAALPEVLLLLAGDGPARPALEAQSAQRGLSGAVRFLGYLDRESTLRDAYQAAELFVFPSQTETQGMVLLEALAAGLPVVAIPALGAADLLAARQGSRSARPDPDDFSEQCLRILRDPELRGRLAVEARELARRWSQEAMSQRLIHFYATLIGDVPISDLRVQQPSA</sequence>
<dbReference type="RefSeq" id="WP_123105733.1">
    <property type="nucleotide sequence ID" value="NZ_CP127527.1"/>
</dbReference>
<dbReference type="Pfam" id="PF13439">
    <property type="entry name" value="Glyco_transf_4"/>
    <property type="match status" value="1"/>
</dbReference>